<dbReference type="EMBL" id="VMQU01000225">
    <property type="protein sequence ID" value="TVS77547.1"/>
    <property type="molecule type" value="Genomic_DNA"/>
</dbReference>
<protein>
    <recommendedName>
        <fullName evidence="4">Secreted protein</fullName>
    </recommendedName>
</protein>
<feature type="chain" id="PRO_5038818355" description="Secreted protein" evidence="1">
    <location>
        <begin position="21"/>
        <end position="79"/>
    </location>
</feature>
<proteinExistence type="predicted"/>
<sequence>MRTTFVVVMIAAALTASAVAAPQARAEGPCLFQGDWNCTGQPQWNGQQQQTWEVPPYTWPNNQLQCSPYTTVCYPVAHP</sequence>
<name>A0A557WWD2_9MYCO</name>
<dbReference type="RefSeq" id="WP_144957202.1">
    <property type="nucleotide sequence ID" value="NZ_VMQU01000225.1"/>
</dbReference>
<keyword evidence="3" id="KW-1185">Reference proteome</keyword>
<organism evidence="2 3">
    <name type="scientific">Mycobacterium helveticum</name>
    <dbReference type="NCBI Taxonomy" id="2592811"/>
    <lineage>
        <taxon>Bacteria</taxon>
        <taxon>Bacillati</taxon>
        <taxon>Actinomycetota</taxon>
        <taxon>Actinomycetes</taxon>
        <taxon>Mycobacteriales</taxon>
        <taxon>Mycobacteriaceae</taxon>
        <taxon>Mycobacterium</taxon>
    </lineage>
</organism>
<comment type="caution">
    <text evidence="2">The sequence shown here is derived from an EMBL/GenBank/DDBJ whole genome shotgun (WGS) entry which is preliminary data.</text>
</comment>
<evidence type="ECO:0000256" key="1">
    <source>
        <dbReference type="SAM" id="SignalP"/>
    </source>
</evidence>
<evidence type="ECO:0000313" key="3">
    <source>
        <dbReference type="Proteomes" id="UP000320513"/>
    </source>
</evidence>
<gene>
    <name evidence="2" type="ORF">FPZ47_26810</name>
</gene>
<feature type="signal peptide" evidence="1">
    <location>
        <begin position="1"/>
        <end position="20"/>
    </location>
</feature>
<accession>A0A557WWD2</accession>
<reference evidence="2 3" key="1">
    <citation type="submission" date="2019-07" db="EMBL/GenBank/DDBJ databases">
        <title>New Mycobacterium species.</title>
        <authorList>
            <person name="Tortoli E."/>
            <person name="Ghielmetti G."/>
            <person name="Friedel U."/>
            <person name="Trovato A."/>
        </authorList>
    </citation>
    <scope>NUCLEOTIDE SEQUENCE [LARGE SCALE GENOMIC DNA]</scope>
    <source>
        <strain evidence="2 3">16-83</strain>
    </source>
</reference>
<evidence type="ECO:0000313" key="2">
    <source>
        <dbReference type="EMBL" id="TVS77547.1"/>
    </source>
</evidence>
<dbReference type="AlphaFoldDB" id="A0A557WWD2"/>
<dbReference type="Proteomes" id="UP000320513">
    <property type="component" value="Unassembled WGS sequence"/>
</dbReference>
<evidence type="ECO:0008006" key="4">
    <source>
        <dbReference type="Google" id="ProtNLM"/>
    </source>
</evidence>
<keyword evidence="1" id="KW-0732">Signal</keyword>